<accession>A0AAV1YTT4</accession>
<comment type="caution">
    <text evidence="1">The sequence shown here is derived from an EMBL/GenBank/DDBJ whole genome shotgun (WGS) entry which is preliminary data.</text>
</comment>
<proteinExistence type="predicted"/>
<evidence type="ECO:0000313" key="2">
    <source>
        <dbReference type="Proteomes" id="UP001497382"/>
    </source>
</evidence>
<evidence type="ECO:0000313" key="1">
    <source>
        <dbReference type="EMBL" id="CAL1262254.1"/>
    </source>
</evidence>
<gene>
    <name evidence="1" type="ORF">LARSCL_LOCUS887</name>
</gene>
<dbReference type="Proteomes" id="UP001497382">
    <property type="component" value="Unassembled WGS sequence"/>
</dbReference>
<reference evidence="1 2" key="1">
    <citation type="submission" date="2024-04" db="EMBL/GenBank/DDBJ databases">
        <authorList>
            <person name="Rising A."/>
            <person name="Reimegard J."/>
            <person name="Sonavane S."/>
            <person name="Akerstrom W."/>
            <person name="Nylinder S."/>
            <person name="Hedman E."/>
            <person name="Kallberg Y."/>
        </authorList>
    </citation>
    <scope>NUCLEOTIDE SEQUENCE [LARGE SCALE GENOMIC DNA]</scope>
</reference>
<sequence length="43" mass="4837">MLSRPNGATDLRKNLYSCSLKHEDGHRVGDFILSSIFSITENN</sequence>
<dbReference type="AlphaFoldDB" id="A0AAV1YTT4"/>
<organism evidence="1 2">
    <name type="scientific">Larinioides sclopetarius</name>
    <dbReference type="NCBI Taxonomy" id="280406"/>
    <lineage>
        <taxon>Eukaryota</taxon>
        <taxon>Metazoa</taxon>
        <taxon>Ecdysozoa</taxon>
        <taxon>Arthropoda</taxon>
        <taxon>Chelicerata</taxon>
        <taxon>Arachnida</taxon>
        <taxon>Araneae</taxon>
        <taxon>Araneomorphae</taxon>
        <taxon>Entelegynae</taxon>
        <taxon>Araneoidea</taxon>
        <taxon>Araneidae</taxon>
        <taxon>Larinioides</taxon>
    </lineage>
</organism>
<protein>
    <submittedName>
        <fullName evidence="1">Uncharacterized protein</fullName>
    </submittedName>
</protein>
<keyword evidence="2" id="KW-1185">Reference proteome</keyword>
<name>A0AAV1YTT4_9ARAC</name>
<dbReference type="EMBL" id="CAXIEN010000005">
    <property type="protein sequence ID" value="CAL1262254.1"/>
    <property type="molecule type" value="Genomic_DNA"/>
</dbReference>